<gene>
    <name evidence="1" type="ORF">NCTC4822_00010</name>
</gene>
<dbReference type="Proteomes" id="UP000254519">
    <property type="component" value="Unassembled WGS sequence"/>
</dbReference>
<name>A0A380B9L8_SPOPA</name>
<dbReference type="EMBL" id="UGYZ01000001">
    <property type="protein sequence ID" value="SUI97721.1"/>
    <property type="molecule type" value="Genomic_DNA"/>
</dbReference>
<organism evidence="1 2">
    <name type="scientific">Sporosarcina pasteurii</name>
    <name type="common">Bacillus pasteurii</name>
    <dbReference type="NCBI Taxonomy" id="1474"/>
    <lineage>
        <taxon>Bacteria</taxon>
        <taxon>Bacillati</taxon>
        <taxon>Bacillota</taxon>
        <taxon>Bacilli</taxon>
        <taxon>Bacillales</taxon>
        <taxon>Caryophanaceae</taxon>
        <taxon>Sporosarcina</taxon>
    </lineage>
</organism>
<evidence type="ECO:0000313" key="2">
    <source>
        <dbReference type="Proteomes" id="UP000254519"/>
    </source>
</evidence>
<evidence type="ECO:0000313" key="1">
    <source>
        <dbReference type="EMBL" id="SUI97721.1"/>
    </source>
</evidence>
<accession>A0A380B9L8</accession>
<protein>
    <submittedName>
        <fullName evidence="1">Uncharacterized protein</fullName>
    </submittedName>
</protein>
<reference evidence="1 2" key="1">
    <citation type="submission" date="2018-06" db="EMBL/GenBank/DDBJ databases">
        <authorList>
            <consortium name="Pathogen Informatics"/>
            <person name="Doyle S."/>
        </authorList>
    </citation>
    <scope>NUCLEOTIDE SEQUENCE [LARGE SCALE GENOMIC DNA]</scope>
    <source>
        <strain evidence="2">ATCC 11859 / DSM 33 / NCIB 8841 / NCTC 4822</strain>
    </source>
</reference>
<dbReference type="AlphaFoldDB" id="A0A380B9L8"/>
<keyword evidence="2" id="KW-1185">Reference proteome</keyword>
<proteinExistence type="predicted"/>
<sequence length="46" mass="5263">MRLAGVPVKQVLEELNIKNHSQLKVWMKMVSRGRNSPTLSTSWQAI</sequence>